<dbReference type="GO" id="GO:0005737">
    <property type="term" value="C:cytoplasm"/>
    <property type="evidence" value="ECO:0007669"/>
    <property type="project" value="TreeGrafter"/>
</dbReference>
<dbReference type="PROSITE" id="PS00871">
    <property type="entry name" value="CLPAB_2"/>
    <property type="match status" value="1"/>
</dbReference>
<dbReference type="InterPro" id="IPR027417">
    <property type="entry name" value="P-loop_NTPase"/>
</dbReference>
<dbReference type="PROSITE" id="PS51903">
    <property type="entry name" value="CLP_R"/>
    <property type="match status" value="1"/>
</dbReference>
<dbReference type="SMART" id="SM00382">
    <property type="entry name" value="AAA"/>
    <property type="match status" value="2"/>
</dbReference>
<gene>
    <name evidence="10" type="ORF">GMB86_12345</name>
</gene>
<evidence type="ECO:0000259" key="9">
    <source>
        <dbReference type="PROSITE" id="PS51903"/>
    </source>
</evidence>
<dbReference type="SMART" id="SM01086">
    <property type="entry name" value="ClpB_D2-small"/>
    <property type="match status" value="1"/>
</dbReference>
<organism evidence="10 11">
    <name type="scientific">Terrilactibacillus tamarindi</name>
    <dbReference type="NCBI Taxonomy" id="2599694"/>
    <lineage>
        <taxon>Bacteria</taxon>
        <taxon>Bacillati</taxon>
        <taxon>Bacillota</taxon>
        <taxon>Bacilli</taxon>
        <taxon>Bacillales</taxon>
        <taxon>Bacillaceae</taxon>
        <taxon>Terrilactibacillus</taxon>
    </lineage>
</organism>
<dbReference type="SUPFAM" id="SSF52540">
    <property type="entry name" value="P-loop containing nucleoside triphosphate hydrolases"/>
    <property type="match status" value="2"/>
</dbReference>
<dbReference type="GO" id="GO:0005524">
    <property type="term" value="F:ATP binding"/>
    <property type="evidence" value="ECO:0007669"/>
    <property type="project" value="UniProtKB-KW"/>
</dbReference>
<protein>
    <submittedName>
        <fullName evidence="10">AAA domain-containing protein</fullName>
    </submittedName>
</protein>
<dbReference type="InterPro" id="IPR050130">
    <property type="entry name" value="ClpA_ClpB"/>
</dbReference>
<evidence type="ECO:0000313" key="10">
    <source>
        <dbReference type="EMBL" id="MTT32797.1"/>
    </source>
</evidence>
<dbReference type="InterPro" id="IPR018368">
    <property type="entry name" value="ClpA/B_CS1"/>
</dbReference>
<evidence type="ECO:0000256" key="5">
    <source>
        <dbReference type="PROSITE-ProRule" id="PRU01251"/>
    </source>
</evidence>
<dbReference type="Gene3D" id="1.10.8.60">
    <property type="match status" value="2"/>
</dbReference>
<evidence type="ECO:0000256" key="4">
    <source>
        <dbReference type="ARBA" id="ARBA00023186"/>
    </source>
</evidence>
<dbReference type="SUPFAM" id="SSF81923">
    <property type="entry name" value="Double Clp-N motif"/>
    <property type="match status" value="1"/>
</dbReference>
<comment type="similarity">
    <text evidence="6">Belongs to the ClpA/ClpB family.</text>
</comment>
<evidence type="ECO:0000256" key="1">
    <source>
        <dbReference type="ARBA" id="ARBA00022737"/>
    </source>
</evidence>
<accession>A0A6N8CU47</accession>
<dbReference type="PROSITE" id="PS00870">
    <property type="entry name" value="CLPAB_1"/>
    <property type="match status" value="1"/>
</dbReference>
<dbReference type="Pfam" id="PF17871">
    <property type="entry name" value="AAA_lid_9"/>
    <property type="match status" value="1"/>
</dbReference>
<reference evidence="10 11" key="1">
    <citation type="submission" date="2019-11" db="EMBL/GenBank/DDBJ databases">
        <title>Terrilactibacillus tamarindus sp. nov. BCM23-1 isolated from bark of Tamarindus indica.</title>
        <authorList>
            <person name="Kingkaew E."/>
            <person name="Tanasupawat S."/>
        </authorList>
    </citation>
    <scope>NUCLEOTIDE SEQUENCE [LARGE SCALE GENOMIC DNA]</scope>
    <source>
        <strain evidence="10 11">BCM23-1</strain>
    </source>
</reference>
<dbReference type="InterPro" id="IPR001270">
    <property type="entry name" value="ClpA/B"/>
</dbReference>
<evidence type="ECO:0000259" key="8">
    <source>
        <dbReference type="PROSITE" id="PS50151"/>
    </source>
</evidence>
<dbReference type="CDD" id="cd19499">
    <property type="entry name" value="RecA-like_ClpB_Hsp104-like"/>
    <property type="match status" value="1"/>
</dbReference>
<dbReference type="OrthoDB" id="9803641at2"/>
<dbReference type="FunFam" id="3.40.50.300:FF:000025">
    <property type="entry name" value="ATP-dependent Clp protease subunit"/>
    <property type="match status" value="1"/>
</dbReference>
<dbReference type="PRINTS" id="PR00300">
    <property type="entry name" value="CLPPROTEASEA"/>
</dbReference>
<dbReference type="InterPro" id="IPR003959">
    <property type="entry name" value="ATPase_AAA_core"/>
</dbReference>
<evidence type="ECO:0000256" key="2">
    <source>
        <dbReference type="ARBA" id="ARBA00022741"/>
    </source>
</evidence>
<name>A0A6N8CU47_9BACI</name>
<feature type="coiled-coil region" evidence="7">
    <location>
        <begin position="415"/>
        <end position="465"/>
    </location>
</feature>
<dbReference type="PROSITE" id="PS50151">
    <property type="entry name" value="UVR"/>
    <property type="match status" value="1"/>
</dbReference>
<keyword evidence="7" id="KW-0175">Coiled coil</keyword>
<keyword evidence="3 6" id="KW-0067">ATP-binding</keyword>
<keyword evidence="11" id="KW-1185">Reference proteome</keyword>
<dbReference type="InterPro" id="IPR001943">
    <property type="entry name" value="UVR_dom"/>
</dbReference>
<dbReference type="Gene3D" id="1.10.1780.10">
    <property type="entry name" value="Clp, N-terminal domain"/>
    <property type="match status" value="1"/>
</dbReference>
<keyword evidence="2 6" id="KW-0547">Nucleotide-binding</keyword>
<dbReference type="Proteomes" id="UP000440978">
    <property type="component" value="Unassembled WGS sequence"/>
</dbReference>
<dbReference type="RefSeq" id="WP_155220388.1">
    <property type="nucleotide sequence ID" value="NZ_WNHB01000020.1"/>
</dbReference>
<evidence type="ECO:0000256" key="6">
    <source>
        <dbReference type="RuleBase" id="RU004432"/>
    </source>
</evidence>
<evidence type="ECO:0000256" key="3">
    <source>
        <dbReference type="ARBA" id="ARBA00022840"/>
    </source>
</evidence>
<dbReference type="InterPro" id="IPR036628">
    <property type="entry name" value="Clp_N_dom_sf"/>
</dbReference>
<keyword evidence="4 6" id="KW-0143">Chaperone</keyword>
<dbReference type="AlphaFoldDB" id="A0A6N8CU47"/>
<proteinExistence type="inferred from homology"/>
<dbReference type="Pfam" id="PF00004">
    <property type="entry name" value="AAA"/>
    <property type="match status" value="1"/>
</dbReference>
<dbReference type="PANTHER" id="PTHR11638">
    <property type="entry name" value="ATP-DEPENDENT CLP PROTEASE"/>
    <property type="match status" value="1"/>
</dbReference>
<comment type="caution">
    <text evidence="10">The sequence shown here is derived from an EMBL/GenBank/DDBJ whole genome shotgun (WGS) entry which is preliminary data.</text>
</comment>
<dbReference type="Pfam" id="PF07724">
    <property type="entry name" value="AAA_2"/>
    <property type="match status" value="1"/>
</dbReference>
<dbReference type="FunFam" id="3.40.50.300:FF:000010">
    <property type="entry name" value="Chaperone clpB 1, putative"/>
    <property type="match status" value="1"/>
</dbReference>
<dbReference type="PANTHER" id="PTHR11638:SF18">
    <property type="entry name" value="HEAT SHOCK PROTEIN 104"/>
    <property type="match status" value="1"/>
</dbReference>
<dbReference type="GO" id="GO:0016887">
    <property type="term" value="F:ATP hydrolysis activity"/>
    <property type="evidence" value="ECO:0007669"/>
    <property type="project" value="InterPro"/>
</dbReference>
<dbReference type="Pfam" id="PF10431">
    <property type="entry name" value="ClpB_D2-small"/>
    <property type="match status" value="1"/>
</dbReference>
<dbReference type="InterPro" id="IPR003593">
    <property type="entry name" value="AAA+_ATPase"/>
</dbReference>
<dbReference type="InterPro" id="IPR004176">
    <property type="entry name" value="Clp_R_N"/>
</dbReference>
<dbReference type="Pfam" id="PF02861">
    <property type="entry name" value="Clp_N"/>
    <property type="match status" value="1"/>
</dbReference>
<dbReference type="CDD" id="cd00009">
    <property type="entry name" value="AAA"/>
    <property type="match status" value="1"/>
</dbReference>
<dbReference type="EMBL" id="WNHB01000020">
    <property type="protein sequence ID" value="MTT32797.1"/>
    <property type="molecule type" value="Genomic_DNA"/>
</dbReference>
<feature type="domain" description="UVR" evidence="8">
    <location>
        <begin position="419"/>
        <end position="454"/>
    </location>
</feature>
<keyword evidence="1 5" id="KW-0677">Repeat</keyword>
<dbReference type="GO" id="GO:0034605">
    <property type="term" value="P:cellular response to heat"/>
    <property type="evidence" value="ECO:0007669"/>
    <property type="project" value="TreeGrafter"/>
</dbReference>
<dbReference type="Gene3D" id="3.40.50.300">
    <property type="entry name" value="P-loop containing nucleotide triphosphate hydrolases"/>
    <property type="match status" value="2"/>
</dbReference>
<dbReference type="Gene3D" id="4.10.860.10">
    <property type="entry name" value="UVR domain"/>
    <property type="match status" value="1"/>
</dbReference>
<evidence type="ECO:0000313" key="11">
    <source>
        <dbReference type="Proteomes" id="UP000440978"/>
    </source>
</evidence>
<dbReference type="InterPro" id="IPR019489">
    <property type="entry name" value="Clp_ATPase_C"/>
</dbReference>
<dbReference type="InterPro" id="IPR041546">
    <property type="entry name" value="ClpA/ClpB_AAA_lid"/>
</dbReference>
<sequence>MMFGRFTERAQKVLALAQEEAMRLGHNNVGTEHILLGLVREGEGIAAKALKALNLSPEKIQKEVESLIGRGNETVQTIHYTPRAKKVIELSMDEARKIGHSYVGTEHILLGLIREGEGVAARVLNNLGVSLNKARQQVLQLLGSHETGSGSQQGRNASHANTPTLDSLARDLTATARDGGLDPVIGRSKEIQRVIEVLSRRTKNNPVLIGEPGVGKTAVAEGLAQQIIDNEVPEILRDKRVMTLDMGTVVAGTKYRGEFEDRLKKVMDEIRQAGNIILFIDELHTLIGAGGAEGAIDASNILKPSLARGELQCIGATTLDEYRKYIEKDAALERRFQPIKVNEPTNEESVLILKGLRDRYEAHHRVKINDDAIEAAVQLSDRYISDRFLPDKAIDLIDEAASKVRLRSYTTPPNLKELEVKLEEVQKEKDAAVQSQEFEKAASLRDTEQKLKEEVEVTKKEWKEKQGKENTEVTPDDIALVVASWTGIPVVKLEQEESERLLHMEDILHKRVVGQEEAIKAVSQAVRRARAGLKDPKRPIGSFIFLGPTGVGKTELARAVAETLFGDEDAIIRIDMSEYMEKHTTSRLVGSPPGYVGHEEGGQLTEKVRQKPYSVILLDEIEKAHPDVFNILLQVLDDGRLTDSKGRTVDFRNTAIIMTSNVGASTLKKNKYLGFTVESEGQEYRDMKDKVMGELKRTFRPEFLNRIDEIIVFHELKKDQLKHIVLLLSEQLKKRLANQGIVLDLTDAAFEKIADEGYDPEYGARPLRRALQRRIEDRLSEELLKGNISKGSSVVIDYQDDKFIVQNKTEAPVSR</sequence>
<feature type="domain" description="Clp R" evidence="9">
    <location>
        <begin position="3"/>
        <end position="144"/>
    </location>
</feature>
<evidence type="ECO:0000256" key="7">
    <source>
        <dbReference type="SAM" id="Coils"/>
    </source>
</evidence>
<dbReference type="FunFam" id="1.10.8.60:FF:000017">
    <property type="entry name" value="ATP-dependent chaperone ClpB"/>
    <property type="match status" value="1"/>
</dbReference>
<dbReference type="FunFam" id="1.10.1780.10:FF:000001">
    <property type="entry name" value="ATP-dependent Clp protease ATP-binding subunit"/>
    <property type="match status" value="1"/>
</dbReference>
<dbReference type="InterPro" id="IPR028299">
    <property type="entry name" value="ClpA/B_CS2"/>
</dbReference>